<evidence type="ECO:0000313" key="3">
    <source>
        <dbReference type="EMBL" id="CAG8502699.1"/>
    </source>
</evidence>
<dbReference type="InterPro" id="IPR000073">
    <property type="entry name" value="AB_hydrolase_1"/>
</dbReference>
<reference evidence="3" key="1">
    <citation type="submission" date="2021-06" db="EMBL/GenBank/DDBJ databases">
        <authorList>
            <person name="Kallberg Y."/>
            <person name="Tangrot J."/>
            <person name="Rosling A."/>
        </authorList>
    </citation>
    <scope>NUCLEOTIDE SEQUENCE</scope>
    <source>
        <strain evidence="3">MT106</strain>
    </source>
</reference>
<keyword evidence="4" id="KW-1185">Reference proteome</keyword>
<dbReference type="PANTHER" id="PTHR42886">
    <property type="entry name" value="RE40534P-RELATED"/>
    <property type="match status" value="1"/>
</dbReference>
<gene>
    <name evidence="3" type="ORF">AGERDE_LOCUS4329</name>
</gene>
<dbReference type="Pfam" id="PF00561">
    <property type="entry name" value="Abhydrolase_1"/>
    <property type="match status" value="1"/>
</dbReference>
<dbReference type="InterPro" id="IPR029058">
    <property type="entry name" value="AB_hydrolase_fold"/>
</dbReference>
<dbReference type="PANTHER" id="PTHR42886:SF29">
    <property type="entry name" value="PUMMELIG, ISOFORM A"/>
    <property type="match status" value="1"/>
</dbReference>
<dbReference type="Gene3D" id="3.40.50.1820">
    <property type="entry name" value="alpha/beta hydrolase"/>
    <property type="match status" value="1"/>
</dbReference>
<sequence>MATTTTANDNTDTSILAQHTETTTIANNDPNSSLFTQEVVQVQIPPAPSPNLRFASLRHWFSYSEKTSEMAEARLLGRLQFFSMEGRTVASPEQSKTIARVGQVDLDGDGKRKINTLVIDQKGNDFVIENGVVGAELAKDNDGSGYSSSSSSKSQIVDEALGFTSIPQTDLEVKSHTDNISEDNQSSKNLKHLVMCHGFGAGLGFFYRNYHGLSQVPGWRIYSIDWLGMGRSSRPRFNIIANSLDESVEQAENFFVDSLEKWREIHKIEKMTLLGHSLGGYFSAVYALKYPKRVERLLLVSPVGIPINPYKDKNSEIKTPGGRRVPGWIVRLWNANITPQSVLRWTGPFGPSLVSRYTSQRFAYLEEQDRIDLHDYIYHISLAPGSGEYALSKILAPGAFARKPLIHRLSQLKMPTTFLYGENDWMDYRAAEEAATTMSVPTKVIRIPRAGHHLYLDNPPDFDKAVVAEMLV</sequence>
<comment type="caution">
    <text evidence="3">The sequence shown here is derived from an EMBL/GenBank/DDBJ whole genome shotgun (WGS) entry which is preliminary data.</text>
</comment>
<dbReference type="SUPFAM" id="SSF53474">
    <property type="entry name" value="alpha/beta-Hydrolases"/>
    <property type="match status" value="1"/>
</dbReference>
<dbReference type="GO" id="GO:0055088">
    <property type="term" value="P:lipid homeostasis"/>
    <property type="evidence" value="ECO:0007669"/>
    <property type="project" value="TreeGrafter"/>
</dbReference>
<dbReference type="GO" id="GO:0005739">
    <property type="term" value="C:mitochondrion"/>
    <property type="evidence" value="ECO:0007669"/>
    <property type="project" value="TreeGrafter"/>
</dbReference>
<protein>
    <submittedName>
        <fullName evidence="3">2798_t:CDS:1</fullName>
    </submittedName>
</protein>
<dbReference type="GO" id="GO:0006654">
    <property type="term" value="P:phosphatidic acid biosynthetic process"/>
    <property type="evidence" value="ECO:0007669"/>
    <property type="project" value="TreeGrafter"/>
</dbReference>
<evidence type="ECO:0000256" key="1">
    <source>
        <dbReference type="ARBA" id="ARBA00038097"/>
    </source>
</evidence>
<accession>A0A9N8ZPS0</accession>
<dbReference type="OrthoDB" id="7457040at2759"/>
<comment type="similarity">
    <text evidence="1">Belongs to the peptidase S33 family. ABHD4/ABHD5 subfamily.</text>
</comment>
<organism evidence="3 4">
    <name type="scientific">Ambispora gerdemannii</name>
    <dbReference type="NCBI Taxonomy" id="144530"/>
    <lineage>
        <taxon>Eukaryota</taxon>
        <taxon>Fungi</taxon>
        <taxon>Fungi incertae sedis</taxon>
        <taxon>Mucoromycota</taxon>
        <taxon>Glomeromycotina</taxon>
        <taxon>Glomeromycetes</taxon>
        <taxon>Archaeosporales</taxon>
        <taxon>Ambisporaceae</taxon>
        <taxon>Ambispora</taxon>
    </lineage>
</organism>
<dbReference type="AlphaFoldDB" id="A0A9N8ZPS0"/>
<proteinExistence type="inferred from homology"/>
<feature type="domain" description="AB hydrolase-1" evidence="2">
    <location>
        <begin position="192"/>
        <end position="459"/>
    </location>
</feature>
<dbReference type="EMBL" id="CAJVPL010000489">
    <property type="protein sequence ID" value="CAG8502699.1"/>
    <property type="molecule type" value="Genomic_DNA"/>
</dbReference>
<dbReference type="GO" id="GO:0042171">
    <property type="term" value="F:lysophosphatidic acid acyltransferase activity"/>
    <property type="evidence" value="ECO:0007669"/>
    <property type="project" value="TreeGrafter"/>
</dbReference>
<evidence type="ECO:0000259" key="2">
    <source>
        <dbReference type="Pfam" id="PF00561"/>
    </source>
</evidence>
<evidence type="ECO:0000313" key="4">
    <source>
        <dbReference type="Proteomes" id="UP000789831"/>
    </source>
</evidence>
<dbReference type="Proteomes" id="UP000789831">
    <property type="component" value="Unassembled WGS sequence"/>
</dbReference>
<name>A0A9N8ZPS0_9GLOM</name>
<dbReference type="GO" id="GO:0052689">
    <property type="term" value="F:carboxylic ester hydrolase activity"/>
    <property type="evidence" value="ECO:0007669"/>
    <property type="project" value="TreeGrafter"/>
</dbReference>